<evidence type="ECO:0000313" key="1">
    <source>
        <dbReference type="EMBL" id="TWG28173.1"/>
    </source>
</evidence>
<reference evidence="1 2" key="1">
    <citation type="submission" date="2019-06" db="EMBL/GenBank/DDBJ databases">
        <title>Sequencing the genomes of 1000 actinobacteria strains.</title>
        <authorList>
            <person name="Klenk H.-P."/>
        </authorList>
    </citation>
    <scope>NUCLEOTIDE SEQUENCE [LARGE SCALE GENOMIC DNA]</scope>
    <source>
        <strain evidence="1 2">DSM 102131</strain>
    </source>
</reference>
<evidence type="ECO:0000313" key="2">
    <source>
        <dbReference type="Proteomes" id="UP000319927"/>
    </source>
</evidence>
<comment type="caution">
    <text evidence="1">The sequence shown here is derived from an EMBL/GenBank/DDBJ whole genome shotgun (WGS) entry which is preliminary data.</text>
</comment>
<dbReference type="EMBL" id="VIXA01000001">
    <property type="protein sequence ID" value="TWG28173.1"/>
    <property type="molecule type" value="Genomic_DNA"/>
</dbReference>
<dbReference type="Proteomes" id="UP000319927">
    <property type="component" value="Unassembled WGS sequence"/>
</dbReference>
<gene>
    <name evidence="1" type="ORF">FHX75_111324</name>
</gene>
<dbReference type="AlphaFoldDB" id="A0A561WWD5"/>
<organism evidence="1 2">
    <name type="scientific">Micromonospora palomenae</name>
    <dbReference type="NCBI Taxonomy" id="1461247"/>
    <lineage>
        <taxon>Bacteria</taxon>
        <taxon>Bacillati</taxon>
        <taxon>Actinomycetota</taxon>
        <taxon>Actinomycetes</taxon>
        <taxon>Micromonosporales</taxon>
        <taxon>Micromonosporaceae</taxon>
        <taxon>Micromonospora</taxon>
    </lineage>
</organism>
<accession>A0A561WWD5</accession>
<protein>
    <submittedName>
        <fullName evidence="1">Uncharacterized protein</fullName>
    </submittedName>
</protein>
<proteinExistence type="predicted"/>
<name>A0A561WWD5_9ACTN</name>
<keyword evidence="2" id="KW-1185">Reference proteome</keyword>
<sequence>MLSIRSRRVILIWIAGLASAGAAHVRISRVHTHDWLNTADRFAPGRELFRSRRMFRLWAQTVSHGQLLLRSPRSSDHPTRVDVLFKPVSAQKVRWSYDGLVIRCPSSEERERIQQQMPGGLLGVDDRVFALETADSLDWVVAMAVGWHEDDDPGDISRFVWLDQGRKPVVQRPLDGVDGGLSRGLASLEEVLAAVRAGHRPTDIADPQHAYLHVVMVRISWPGQSGTVAPVGAFLTRQAADAYLASRHPVEGAEFYVEAVPLSF</sequence>